<reference evidence="2 3" key="1">
    <citation type="submission" date="2024-01" db="EMBL/GenBank/DDBJ databases">
        <authorList>
            <person name="Alioto T."/>
            <person name="Alioto T."/>
            <person name="Gomez Garrido J."/>
        </authorList>
    </citation>
    <scope>NUCLEOTIDE SEQUENCE [LARGE SCALE GENOMIC DNA]</scope>
</reference>
<proteinExistence type="predicted"/>
<dbReference type="Proteomes" id="UP001314229">
    <property type="component" value="Unassembled WGS sequence"/>
</dbReference>
<dbReference type="AlphaFoldDB" id="A0AAV1QKH6"/>
<feature type="compositionally biased region" description="Polar residues" evidence="1">
    <location>
        <begin position="79"/>
        <end position="88"/>
    </location>
</feature>
<feature type="region of interest" description="Disordered" evidence="1">
    <location>
        <begin position="59"/>
        <end position="115"/>
    </location>
</feature>
<dbReference type="EMBL" id="CAWUFR010001333">
    <property type="protein sequence ID" value="CAK6983492.1"/>
    <property type="molecule type" value="Genomic_DNA"/>
</dbReference>
<evidence type="ECO:0000256" key="1">
    <source>
        <dbReference type="SAM" id="MobiDB-lite"/>
    </source>
</evidence>
<comment type="caution">
    <text evidence="2">The sequence shown here is derived from an EMBL/GenBank/DDBJ whole genome shotgun (WGS) entry which is preliminary data.</text>
</comment>
<keyword evidence="3" id="KW-1185">Reference proteome</keyword>
<organism evidence="2 3">
    <name type="scientific">Scomber scombrus</name>
    <name type="common">Atlantic mackerel</name>
    <name type="synonym">Scomber vernalis</name>
    <dbReference type="NCBI Taxonomy" id="13677"/>
    <lineage>
        <taxon>Eukaryota</taxon>
        <taxon>Metazoa</taxon>
        <taxon>Chordata</taxon>
        <taxon>Craniata</taxon>
        <taxon>Vertebrata</taxon>
        <taxon>Euteleostomi</taxon>
        <taxon>Actinopterygii</taxon>
        <taxon>Neopterygii</taxon>
        <taxon>Teleostei</taxon>
        <taxon>Neoteleostei</taxon>
        <taxon>Acanthomorphata</taxon>
        <taxon>Pelagiaria</taxon>
        <taxon>Scombriformes</taxon>
        <taxon>Scombridae</taxon>
        <taxon>Scomber</taxon>
    </lineage>
</organism>
<gene>
    <name evidence="2" type="ORF">FSCOSCO3_A003774</name>
</gene>
<evidence type="ECO:0000313" key="3">
    <source>
        <dbReference type="Proteomes" id="UP001314229"/>
    </source>
</evidence>
<evidence type="ECO:0000313" key="2">
    <source>
        <dbReference type="EMBL" id="CAK6983492.1"/>
    </source>
</evidence>
<sequence>MGPLHYYSGHLKHVLNQKSQRVLGLQMLKDFTKPAAYTGELIRVEYLYQQTGRVLEDVSLDPDAPDEAAAVEEDPTVSGPDTPTTAAQSGDPADAPRSEPSGPAAPRPIPPSRGP</sequence>
<accession>A0AAV1QKH6</accession>
<feature type="compositionally biased region" description="Pro residues" evidence="1">
    <location>
        <begin position="103"/>
        <end position="115"/>
    </location>
</feature>
<protein>
    <submittedName>
        <fullName evidence="2">Uncharacterized protein LOC121636980</fullName>
    </submittedName>
</protein>
<feature type="compositionally biased region" description="Acidic residues" evidence="1">
    <location>
        <begin position="59"/>
        <end position="75"/>
    </location>
</feature>
<name>A0AAV1QKH6_SCOSC</name>